<gene>
    <name evidence="2" type="ORF">SCOCK_210060</name>
</gene>
<dbReference type="Pfam" id="PF13700">
    <property type="entry name" value="DUF4158"/>
    <property type="match status" value="1"/>
</dbReference>
<organism evidence="2 3">
    <name type="scientific">Actinacidiphila cocklensis</name>
    <dbReference type="NCBI Taxonomy" id="887465"/>
    <lineage>
        <taxon>Bacteria</taxon>
        <taxon>Bacillati</taxon>
        <taxon>Actinomycetota</taxon>
        <taxon>Actinomycetes</taxon>
        <taxon>Kitasatosporales</taxon>
        <taxon>Streptomycetaceae</taxon>
        <taxon>Actinacidiphila</taxon>
    </lineage>
</organism>
<feature type="domain" description="DUF4158" evidence="1">
    <location>
        <begin position="27"/>
        <end position="88"/>
    </location>
</feature>
<dbReference type="AlphaFoldDB" id="A0A9W4DLI3"/>
<dbReference type="InterPro" id="IPR025296">
    <property type="entry name" value="DUF4158"/>
</dbReference>
<evidence type="ECO:0000313" key="2">
    <source>
        <dbReference type="EMBL" id="CAG6393620.1"/>
    </source>
</evidence>
<evidence type="ECO:0000259" key="1">
    <source>
        <dbReference type="Pfam" id="PF13700"/>
    </source>
</evidence>
<evidence type="ECO:0000313" key="3">
    <source>
        <dbReference type="Proteomes" id="UP001152519"/>
    </source>
</evidence>
<keyword evidence="3" id="KW-1185">Reference proteome</keyword>
<proteinExistence type="predicted"/>
<reference evidence="2" key="1">
    <citation type="submission" date="2021-05" db="EMBL/GenBank/DDBJ databases">
        <authorList>
            <person name="Arsene-Ploetze F."/>
        </authorList>
    </citation>
    <scope>NUCLEOTIDE SEQUENCE</scope>
    <source>
        <strain evidence="2">DSM 42138</strain>
    </source>
</reference>
<accession>A0A9W4DLI3</accession>
<dbReference type="Proteomes" id="UP001152519">
    <property type="component" value="Unassembled WGS sequence"/>
</dbReference>
<protein>
    <recommendedName>
        <fullName evidence="1">DUF4158 domain-containing protein</fullName>
    </recommendedName>
</protein>
<name>A0A9W4DLI3_9ACTN</name>
<comment type="caution">
    <text evidence="2">The sequence shown here is derived from an EMBL/GenBank/DDBJ whole genome shotgun (WGS) entry which is preliminary data.</text>
</comment>
<dbReference type="EMBL" id="CAJSLV010000050">
    <property type="protein sequence ID" value="CAG6393620.1"/>
    <property type="molecule type" value="Genomic_DNA"/>
</dbReference>
<sequence length="125" mass="13687">MTWGNWASEPSRVAVVDLRRAVVAVEFLTDEQAARYGSFHEAPSRAELERYFFLDDADREAVQAKRRAHNRLGFAVQLTSVRFLGRFMPGPAAGAGGGGRVPGRAVGDRGRLVSEAVRRAGRYGP</sequence>